<dbReference type="Proteomes" id="UP001372338">
    <property type="component" value="Unassembled WGS sequence"/>
</dbReference>
<protein>
    <submittedName>
        <fullName evidence="1">Uncharacterized protein</fullName>
    </submittedName>
</protein>
<keyword evidence="2" id="KW-1185">Reference proteome</keyword>
<reference evidence="1 2" key="1">
    <citation type="submission" date="2024-01" db="EMBL/GenBank/DDBJ databases">
        <title>The genomes of 5 underutilized Papilionoideae crops provide insights into root nodulation and disease resistanc.</title>
        <authorList>
            <person name="Yuan L."/>
        </authorList>
    </citation>
    <scope>NUCLEOTIDE SEQUENCE [LARGE SCALE GENOMIC DNA]</scope>
    <source>
        <strain evidence="1">ZHUSHIDOU_FW_LH</strain>
        <tissue evidence="1">Leaf</tissue>
    </source>
</reference>
<name>A0AAN9HVJ3_CROPI</name>
<proteinExistence type="predicted"/>
<sequence length="84" mass="9475">MVQQQPMVNQFQPQLQQMQLQPMKPFVAPNQPSTGYRAESNLMQLGQGILGPAPWDMMPVSTYQPSVNTVTNQQPQTQCFNPQV</sequence>
<evidence type="ECO:0000313" key="2">
    <source>
        <dbReference type="Proteomes" id="UP001372338"/>
    </source>
</evidence>
<organism evidence="1 2">
    <name type="scientific">Crotalaria pallida</name>
    <name type="common">Smooth rattlebox</name>
    <name type="synonym">Crotalaria striata</name>
    <dbReference type="NCBI Taxonomy" id="3830"/>
    <lineage>
        <taxon>Eukaryota</taxon>
        <taxon>Viridiplantae</taxon>
        <taxon>Streptophyta</taxon>
        <taxon>Embryophyta</taxon>
        <taxon>Tracheophyta</taxon>
        <taxon>Spermatophyta</taxon>
        <taxon>Magnoliopsida</taxon>
        <taxon>eudicotyledons</taxon>
        <taxon>Gunneridae</taxon>
        <taxon>Pentapetalae</taxon>
        <taxon>rosids</taxon>
        <taxon>fabids</taxon>
        <taxon>Fabales</taxon>
        <taxon>Fabaceae</taxon>
        <taxon>Papilionoideae</taxon>
        <taxon>50 kb inversion clade</taxon>
        <taxon>genistoids sensu lato</taxon>
        <taxon>core genistoids</taxon>
        <taxon>Crotalarieae</taxon>
        <taxon>Crotalaria</taxon>
    </lineage>
</organism>
<evidence type="ECO:0000313" key="1">
    <source>
        <dbReference type="EMBL" id="KAK7255607.1"/>
    </source>
</evidence>
<comment type="caution">
    <text evidence="1">The sequence shown here is derived from an EMBL/GenBank/DDBJ whole genome shotgun (WGS) entry which is preliminary data.</text>
</comment>
<dbReference type="EMBL" id="JAYWIO010000006">
    <property type="protein sequence ID" value="KAK7255607.1"/>
    <property type="molecule type" value="Genomic_DNA"/>
</dbReference>
<gene>
    <name evidence="1" type="ORF">RIF29_29020</name>
</gene>
<accession>A0AAN9HVJ3</accession>
<dbReference type="AlphaFoldDB" id="A0AAN9HVJ3"/>